<keyword evidence="10 13" id="KW-1133">Transmembrane helix</keyword>
<evidence type="ECO:0000256" key="10">
    <source>
        <dbReference type="ARBA" id="ARBA00022989"/>
    </source>
</evidence>
<reference evidence="15" key="3">
    <citation type="submission" date="2022-12" db="EMBL/GenBank/DDBJ databases">
        <authorList>
            <person name="Sun Q."/>
            <person name="Zhou Y."/>
        </authorList>
    </citation>
    <scope>NUCLEOTIDE SEQUENCE</scope>
    <source>
        <strain evidence="15">CGMCC 1.15034</strain>
    </source>
</reference>
<evidence type="ECO:0000313" key="15">
    <source>
        <dbReference type="EMBL" id="GGI33897.1"/>
    </source>
</evidence>
<dbReference type="PANTHER" id="PTHR43229">
    <property type="entry name" value="NODULATION PROTEIN J"/>
    <property type="match status" value="1"/>
</dbReference>
<evidence type="ECO:0000256" key="3">
    <source>
        <dbReference type="ARBA" id="ARBA00011350"/>
    </source>
</evidence>
<dbReference type="GO" id="GO:0140359">
    <property type="term" value="F:ABC-type transporter activity"/>
    <property type="evidence" value="ECO:0007669"/>
    <property type="project" value="InterPro"/>
</dbReference>
<dbReference type="Proteomes" id="UP000593880">
    <property type="component" value="Plasmid unnamed"/>
</dbReference>
<keyword evidence="8" id="KW-0997">Cell inner membrane</keyword>
<keyword evidence="11 13" id="KW-0472">Membrane</keyword>
<comment type="subcellular location">
    <subcellularLocation>
        <location evidence="1 13">Cell inner membrane</location>
        <topology evidence="1 13">Multi-pass membrane protein</topology>
    </subcellularLocation>
</comment>
<dbReference type="InterPro" id="IPR013525">
    <property type="entry name" value="ABC2_TM"/>
</dbReference>
<dbReference type="Proteomes" id="UP000625079">
    <property type="component" value="Unassembled WGS sequence"/>
</dbReference>
<dbReference type="GO" id="GO:0015772">
    <property type="term" value="P:oligosaccharide transport"/>
    <property type="evidence" value="ECO:0007669"/>
    <property type="project" value="InterPro"/>
</dbReference>
<keyword evidence="7 13" id="KW-1003">Cell membrane</keyword>
<dbReference type="OrthoDB" id="9778589at2"/>
<dbReference type="NCBIfam" id="TIGR01291">
    <property type="entry name" value="nodJ"/>
    <property type="match status" value="1"/>
</dbReference>
<feature type="domain" description="ABC transmembrane type-2" evidence="14">
    <location>
        <begin position="33"/>
        <end position="259"/>
    </location>
</feature>
<evidence type="ECO:0000259" key="14">
    <source>
        <dbReference type="PROSITE" id="PS51012"/>
    </source>
</evidence>
<dbReference type="EMBL" id="BMHC01000035">
    <property type="protein sequence ID" value="GGI33897.1"/>
    <property type="molecule type" value="Genomic_DNA"/>
</dbReference>
<feature type="transmembrane region" description="Helical" evidence="13">
    <location>
        <begin position="234"/>
        <end position="256"/>
    </location>
</feature>
<dbReference type="InterPro" id="IPR051784">
    <property type="entry name" value="Nod_factor_ABC_transporter"/>
</dbReference>
<feature type="transmembrane region" description="Helical" evidence="13">
    <location>
        <begin position="151"/>
        <end position="172"/>
    </location>
</feature>
<keyword evidence="5 13" id="KW-0813">Transport</keyword>
<gene>
    <name evidence="15" type="ORF">GCM10010987_76670</name>
    <name evidence="16" type="ORF">XH86_38265</name>
</gene>
<dbReference type="AlphaFoldDB" id="A0A410VHX6"/>
<evidence type="ECO:0000313" key="16">
    <source>
        <dbReference type="EMBL" id="QOZ64516.1"/>
    </source>
</evidence>
<dbReference type="GO" id="GO:0043190">
    <property type="term" value="C:ATP-binding cassette (ABC) transporter complex"/>
    <property type="evidence" value="ECO:0007669"/>
    <property type="project" value="InterPro"/>
</dbReference>
<evidence type="ECO:0000256" key="5">
    <source>
        <dbReference type="ARBA" id="ARBA00022448"/>
    </source>
</evidence>
<dbReference type="PIRSF" id="PIRSF006648">
    <property type="entry name" value="DrrB"/>
    <property type="match status" value="1"/>
</dbReference>
<dbReference type="RefSeq" id="WP_128929907.1">
    <property type="nucleotide sequence ID" value="NZ_BMHC01000035.1"/>
</dbReference>
<dbReference type="PANTHER" id="PTHR43229:SF2">
    <property type="entry name" value="NODULATION PROTEIN J"/>
    <property type="match status" value="1"/>
</dbReference>
<dbReference type="EMBL" id="CP030058">
    <property type="protein sequence ID" value="QOZ64516.1"/>
    <property type="molecule type" value="Genomic_DNA"/>
</dbReference>
<dbReference type="InterPro" id="IPR047817">
    <property type="entry name" value="ABC2_TM_bact-type"/>
</dbReference>
<keyword evidence="9 13" id="KW-0812">Transmembrane</keyword>
<reference evidence="16 17" key="2">
    <citation type="submission" date="2018-06" db="EMBL/GenBank/DDBJ databases">
        <title>Comparative genomics of rhizobia nodulating Arachis hypogaea in China.</title>
        <authorList>
            <person name="Li Y."/>
        </authorList>
    </citation>
    <scope>NUCLEOTIDE SEQUENCE [LARGE SCALE GENOMIC DNA]</scope>
    <source>
        <strain evidence="16 17">CCBAU 51658</strain>
        <plasmid evidence="16 17">unnamed</plasmid>
    </source>
</reference>
<accession>A0A410VHX6</accession>
<evidence type="ECO:0000313" key="17">
    <source>
        <dbReference type="Proteomes" id="UP000593880"/>
    </source>
</evidence>
<comment type="subunit">
    <text evidence="3 13">The complex is composed of two ATP-binding proteins (NodI) and two transmembrane proteins (NodJ).</text>
</comment>
<dbReference type="PRINTS" id="PR00164">
    <property type="entry name" value="ABC2TRNSPORT"/>
</dbReference>
<name>A0A410VHX6_9BRAD</name>
<evidence type="ECO:0000313" key="18">
    <source>
        <dbReference type="Proteomes" id="UP000625079"/>
    </source>
</evidence>
<evidence type="ECO:0000256" key="2">
    <source>
        <dbReference type="ARBA" id="ARBA00008394"/>
    </source>
</evidence>
<organism evidence="15 18">
    <name type="scientific">Bradyrhizobium guangdongense</name>
    <dbReference type="NCBI Taxonomy" id="1325090"/>
    <lineage>
        <taxon>Bacteria</taxon>
        <taxon>Pseudomonadati</taxon>
        <taxon>Pseudomonadota</taxon>
        <taxon>Alphaproteobacteria</taxon>
        <taxon>Hyphomicrobiales</taxon>
        <taxon>Nitrobacteraceae</taxon>
        <taxon>Bradyrhizobium</taxon>
    </lineage>
</organism>
<evidence type="ECO:0000256" key="4">
    <source>
        <dbReference type="ARBA" id="ARBA00014639"/>
    </source>
</evidence>
<protein>
    <recommendedName>
        <fullName evidence="4 13">Nodulation protein J</fullName>
    </recommendedName>
</protein>
<evidence type="ECO:0000256" key="12">
    <source>
        <dbReference type="ARBA" id="ARBA00025119"/>
    </source>
</evidence>
<keyword evidence="17" id="KW-1185">Reference proteome</keyword>
<evidence type="ECO:0000256" key="13">
    <source>
        <dbReference type="RuleBase" id="RU361157"/>
    </source>
</evidence>
<evidence type="ECO:0000256" key="7">
    <source>
        <dbReference type="ARBA" id="ARBA00022475"/>
    </source>
</evidence>
<feature type="transmembrane region" description="Helical" evidence="13">
    <location>
        <begin position="30"/>
        <end position="56"/>
    </location>
</feature>
<geneLocation type="plasmid" evidence="16 17">
    <name>unnamed</name>
</geneLocation>
<evidence type="ECO:0000256" key="8">
    <source>
        <dbReference type="ARBA" id="ARBA00022519"/>
    </source>
</evidence>
<comment type="caution">
    <text evidence="13">Lacks conserved residue(s) required for the propagation of feature annotation.</text>
</comment>
<evidence type="ECO:0000256" key="6">
    <source>
        <dbReference type="ARBA" id="ARBA00022458"/>
    </source>
</evidence>
<feature type="transmembrane region" description="Helical" evidence="13">
    <location>
        <begin position="68"/>
        <end position="88"/>
    </location>
</feature>
<keyword evidence="16" id="KW-0614">Plasmid</keyword>
<comment type="function">
    <text evidence="12 13">Part of the ABC transporter complex NodIJ involved in the export of the nodulation factors (Nod factors), the bacterial signal molecules that induce symbiosis and subsequent nodulation induction. Nod factors are LCO (lipo-chitin oligosaccharide), a modified beta-1,4-linked N-acetylglucosamine oligosaccharide. This subunit encodes the transporter.</text>
</comment>
<dbReference type="PROSITE" id="PS51012">
    <property type="entry name" value="ABC_TM2"/>
    <property type="match status" value="1"/>
</dbReference>
<proteinExistence type="inferred from homology"/>
<reference evidence="15" key="1">
    <citation type="journal article" date="2014" name="Int. J. Syst. Evol. Microbiol.">
        <title>Complete genome sequence of Corynebacterium casei LMG S-19264T (=DSM 44701T), isolated from a smear-ripened cheese.</title>
        <authorList>
            <consortium name="US DOE Joint Genome Institute (JGI-PGF)"/>
            <person name="Walter F."/>
            <person name="Albersmeier A."/>
            <person name="Kalinowski J."/>
            <person name="Ruckert C."/>
        </authorList>
    </citation>
    <scope>NUCLEOTIDE SEQUENCE</scope>
    <source>
        <strain evidence="15">CGMCC 1.15034</strain>
    </source>
</reference>
<sequence length="262" mass="27672">MKTISKAALPSDALSWISVWRRNYLAWRKAAAASLLGNLADPLTNLLGLGFGLGLIVGNVDGHSYVDFLVGGMVATSAMTAASFETLYGTFARMRSQRTWDAMMCTPLTLGDILLGELVWAASKATLAGTGIALVATGLGYGTLLSTFYCFPALALTGLAFASAALVVVAIAPSYDYFVFYQTLISTPMVFLSGAVFPVAHLPPALQLAAAALPLEHSIALIRPAMLGLPLDSIGAHVGVLFAYAVLLFLLSAKLFRRRLSH</sequence>
<keyword evidence="6 13" id="KW-0536">Nodulation</keyword>
<evidence type="ECO:0000256" key="1">
    <source>
        <dbReference type="ARBA" id="ARBA00004429"/>
    </source>
</evidence>
<evidence type="ECO:0000256" key="9">
    <source>
        <dbReference type="ARBA" id="ARBA00022692"/>
    </source>
</evidence>
<dbReference type="Pfam" id="PF01061">
    <property type="entry name" value="ABC2_membrane"/>
    <property type="match status" value="1"/>
</dbReference>
<dbReference type="InterPro" id="IPR005981">
    <property type="entry name" value="ABC_transptNodJ"/>
</dbReference>
<feature type="transmembrane region" description="Helical" evidence="13">
    <location>
        <begin position="178"/>
        <end position="197"/>
    </location>
</feature>
<evidence type="ECO:0000256" key="11">
    <source>
        <dbReference type="ARBA" id="ARBA00023136"/>
    </source>
</evidence>
<comment type="similarity">
    <text evidence="2">Belongs to the ABC-2 integral membrane protein family. Lipooligosaccharide exporter (TC 3.A.1.102) subfamily.</text>
</comment>
<dbReference type="InterPro" id="IPR000412">
    <property type="entry name" value="ABC_2_transport"/>
</dbReference>